<feature type="transmembrane region" description="Helical" evidence="1">
    <location>
        <begin position="87"/>
        <end position="104"/>
    </location>
</feature>
<proteinExistence type="predicted"/>
<feature type="transmembrane region" description="Helical" evidence="1">
    <location>
        <begin position="155"/>
        <end position="174"/>
    </location>
</feature>
<dbReference type="Proteomes" id="UP000248745">
    <property type="component" value="Unassembled WGS sequence"/>
</dbReference>
<keyword evidence="1" id="KW-1133">Transmembrane helix</keyword>
<feature type="transmembrane region" description="Helical" evidence="1">
    <location>
        <begin position="385"/>
        <end position="403"/>
    </location>
</feature>
<feature type="transmembrane region" description="Helical" evidence="1">
    <location>
        <begin position="355"/>
        <end position="373"/>
    </location>
</feature>
<feature type="domain" description="Glycosyltransferase RgtA/B/C/D-like" evidence="2">
    <location>
        <begin position="130"/>
        <end position="252"/>
    </location>
</feature>
<name>A0A2W2BYJ6_9BACT</name>
<feature type="transmembrane region" description="Helical" evidence="1">
    <location>
        <begin position="124"/>
        <end position="143"/>
    </location>
</feature>
<evidence type="ECO:0000256" key="1">
    <source>
        <dbReference type="SAM" id="Phobius"/>
    </source>
</evidence>
<keyword evidence="4" id="KW-1185">Reference proteome</keyword>
<dbReference type="AlphaFoldDB" id="A0A2W2BYJ6"/>
<feature type="transmembrane region" description="Helical" evidence="1">
    <location>
        <begin position="255"/>
        <end position="274"/>
    </location>
</feature>
<evidence type="ECO:0000259" key="2">
    <source>
        <dbReference type="Pfam" id="PF13231"/>
    </source>
</evidence>
<feature type="transmembrane region" description="Helical" evidence="1">
    <location>
        <begin position="332"/>
        <end position="349"/>
    </location>
</feature>
<dbReference type="InterPro" id="IPR038731">
    <property type="entry name" value="RgtA/B/C-like"/>
</dbReference>
<comment type="caution">
    <text evidence="3">The sequence shown here is derived from an EMBL/GenBank/DDBJ whole genome shotgun (WGS) entry which is preliminary data.</text>
</comment>
<sequence length="574" mass="66650">MKNLFSLLAVILITAVLFQYRSINPPKQSGKPLVVTTWDAFGYYMYLPAVFTYHDFKKLDWLTEIDKKYSVTGGDGWQAEKQENGNYVFKYLGGVAILEMPWFFIGDFVARNYGYPVDGFSPPYQYALGFGVLVYCLLAILLLRKILLRYFDDTTTAITLLLLCLASNFIQYAAVDNAQSHVYIFPLYVLVLFATIKWHERPKIGWAALIGYVIGLATISRPTEAIMVFIPIFWATQNKEAAKEKWAMVKAHRKQVFVAAFFGILGILPQLIYWKITSGSFIFDVGSKWVFLNPWFRVLFGFEKGWFIYTPVTLFLIAGMFFIRKFPFRKSVLWFCLLNIYIIIAWDDWRYGGSFSTRALMQSYPVFALPLGALVQKVKETKWKLVFYAVGIYLLGVNLFQTWQYDRTIIHYNDMNRAYYRAVYLNAHPTAEQMSLLDNNDRFKTEDLYRHFVLADVKDTTSIHFLANNQQVLLDTNLNLHGEEWLKIEALIKAPNSLWSSNLNADLINNDSTLHRHVRLFNAIAENDSLNRYAFYIDVPEAFRQSKLKVYLSSDWDFNGIMKGFRVQHLQMGD</sequence>
<feature type="transmembrane region" description="Helical" evidence="1">
    <location>
        <begin position="306"/>
        <end position="323"/>
    </location>
</feature>
<accession>A0A2W2BYJ6</accession>
<organism evidence="3 4">
    <name type="scientific">Taibaiella soli</name>
    <dbReference type="NCBI Taxonomy" id="1649169"/>
    <lineage>
        <taxon>Bacteria</taxon>
        <taxon>Pseudomonadati</taxon>
        <taxon>Bacteroidota</taxon>
        <taxon>Chitinophagia</taxon>
        <taxon>Chitinophagales</taxon>
        <taxon>Chitinophagaceae</taxon>
        <taxon>Taibaiella</taxon>
    </lineage>
</organism>
<protein>
    <recommendedName>
        <fullName evidence="2">Glycosyltransferase RgtA/B/C/D-like domain-containing protein</fullName>
    </recommendedName>
</protein>
<gene>
    <name evidence="3" type="ORF">DN068_11065</name>
</gene>
<feature type="transmembrane region" description="Helical" evidence="1">
    <location>
        <begin position="210"/>
        <end position="235"/>
    </location>
</feature>
<dbReference type="OrthoDB" id="136762at2"/>
<evidence type="ECO:0000313" key="3">
    <source>
        <dbReference type="EMBL" id="PZF72943.1"/>
    </source>
</evidence>
<reference evidence="3 4" key="1">
    <citation type="submission" date="2018-06" db="EMBL/GenBank/DDBJ databases">
        <title>Mucibacter soli gen. nov., sp. nov., a new member of the family Chitinophagaceae producing mucin.</title>
        <authorList>
            <person name="Kim M.-K."/>
            <person name="Park S."/>
            <person name="Kim T.-S."/>
            <person name="Joung Y."/>
            <person name="Han J.-H."/>
            <person name="Kim S.B."/>
        </authorList>
    </citation>
    <scope>NUCLEOTIDE SEQUENCE [LARGE SCALE GENOMIC DNA]</scope>
    <source>
        <strain evidence="3 4">R1-15</strain>
    </source>
</reference>
<dbReference type="Pfam" id="PF13231">
    <property type="entry name" value="PMT_2"/>
    <property type="match status" value="1"/>
</dbReference>
<dbReference type="RefSeq" id="WP_110998975.1">
    <property type="nucleotide sequence ID" value="NZ_QKTW01000016.1"/>
</dbReference>
<keyword evidence="1" id="KW-0472">Membrane</keyword>
<evidence type="ECO:0000313" key="4">
    <source>
        <dbReference type="Proteomes" id="UP000248745"/>
    </source>
</evidence>
<feature type="transmembrane region" description="Helical" evidence="1">
    <location>
        <begin position="35"/>
        <end position="53"/>
    </location>
</feature>
<dbReference type="EMBL" id="QKTW01000016">
    <property type="protein sequence ID" value="PZF72943.1"/>
    <property type="molecule type" value="Genomic_DNA"/>
</dbReference>
<keyword evidence="1" id="KW-0812">Transmembrane</keyword>